<feature type="non-terminal residue" evidence="1">
    <location>
        <position position="1"/>
    </location>
</feature>
<evidence type="ECO:0000313" key="1">
    <source>
        <dbReference type="EMBL" id="GMT09625.1"/>
    </source>
</evidence>
<sequence>LLDEFRTFVSAYFKALQLVIVPSAVLRERKLMVTAHRWRIHHVLARVVTPIVVIRVIVQKDVTTGNV</sequence>
<comment type="caution">
    <text evidence="1">The sequence shown here is derived from an EMBL/GenBank/DDBJ whole genome shotgun (WGS) entry which is preliminary data.</text>
</comment>
<dbReference type="Proteomes" id="UP001432322">
    <property type="component" value="Unassembled WGS sequence"/>
</dbReference>
<keyword evidence="2" id="KW-1185">Reference proteome</keyword>
<gene>
    <name evidence="1" type="ORF">PFISCL1PPCAC_922</name>
</gene>
<accession>A0AAV5UTZ1</accession>
<evidence type="ECO:0008006" key="3">
    <source>
        <dbReference type="Google" id="ProtNLM"/>
    </source>
</evidence>
<reference evidence="1" key="1">
    <citation type="submission" date="2023-10" db="EMBL/GenBank/DDBJ databases">
        <title>Genome assembly of Pristionchus species.</title>
        <authorList>
            <person name="Yoshida K."/>
            <person name="Sommer R.J."/>
        </authorList>
    </citation>
    <scope>NUCLEOTIDE SEQUENCE</scope>
    <source>
        <strain evidence="1">RS5133</strain>
    </source>
</reference>
<dbReference type="EMBL" id="BTSY01000001">
    <property type="protein sequence ID" value="GMT09625.1"/>
    <property type="molecule type" value="Genomic_DNA"/>
</dbReference>
<name>A0AAV5UTZ1_9BILA</name>
<evidence type="ECO:0000313" key="2">
    <source>
        <dbReference type="Proteomes" id="UP001432322"/>
    </source>
</evidence>
<feature type="non-terminal residue" evidence="1">
    <location>
        <position position="67"/>
    </location>
</feature>
<organism evidence="1 2">
    <name type="scientific">Pristionchus fissidentatus</name>
    <dbReference type="NCBI Taxonomy" id="1538716"/>
    <lineage>
        <taxon>Eukaryota</taxon>
        <taxon>Metazoa</taxon>
        <taxon>Ecdysozoa</taxon>
        <taxon>Nematoda</taxon>
        <taxon>Chromadorea</taxon>
        <taxon>Rhabditida</taxon>
        <taxon>Rhabditina</taxon>
        <taxon>Diplogasteromorpha</taxon>
        <taxon>Diplogasteroidea</taxon>
        <taxon>Neodiplogasteridae</taxon>
        <taxon>Pristionchus</taxon>
    </lineage>
</organism>
<proteinExistence type="predicted"/>
<protein>
    <recommendedName>
        <fullName evidence="3">G protein-coupled receptor</fullName>
    </recommendedName>
</protein>
<dbReference type="AlphaFoldDB" id="A0AAV5UTZ1"/>